<evidence type="ECO:0000256" key="6">
    <source>
        <dbReference type="ARBA" id="ARBA00023136"/>
    </source>
</evidence>
<dbReference type="Proteomes" id="UP000695264">
    <property type="component" value="Unassembled WGS sequence"/>
</dbReference>
<gene>
    <name evidence="9" type="ORF">HCK00_21815</name>
</gene>
<organism evidence="9 10">
    <name type="scientific">Streptomyces zingiberis</name>
    <dbReference type="NCBI Taxonomy" id="2053010"/>
    <lineage>
        <taxon>Bacteria</taxon>
        <taxon>Bacillati</taxon>
        <taxon>Actinomycetota</taxon>
        <taxon>Actinomycetes</taxon>
        <taxon>Kitasatosporales</taxon>
        <taxon>Streptomycetaceae</taxon>
        <taxon>Streptomyces</taxon>
    </lineage>
</organism>
<evidence type="ECO:0000256" key="8">
    <source>
        <dbReference type="SAM" id="Phobius"/>
    </source>
</evidence>
<evidence type="ECO:0000256" key="7">
    <source>
        <dbReference type="SAM" id="MobiDB-lite"/>
    </source>
</evidence>
<feature type="region of interest" description="Disordered" evidence="7">
    <location>
        <begin position="446"/>
        <end position="533"/>
    </location>
</feature>
<keyword evidence="3" id="KW-0813">Transport</keyword>
<feature type="transmembrane region" description="Helical" evidence="8">
    <location>
        <begin position="167"/>
        <end position="184"/>
    </location>
</feature>
<accession>A0ABX1C5Y8</accession>
<comment type="caution">
    <text evidence="9">The sequence shown here is derived from an EMBL/GenBank/DDBJ whole genome shotgun (WGS) entry which is preliminary data.</text>
</comment>
<dbReference type="PANTHER" id="PTHR42810:SF4">
    <property type="entry name" value="URIC ACID TRANSPORTER UACT"/>
    <property type="match status" value="1"/>
</dbReference>
<evidence type="ECO:0000313" key="10">
    <source>
        <dbReference type="Proteomes" id="UP000695264"/>
    </source>
</evidence>
<evidence type="ECO:0000256" key="4">
    <source>
        <dbReference type="ARBA" id="ARBA00022692"/>
    </source>
</evidence>
<dbReference type="InterPro" id="IPR006043">
    <property type="entry name" value="NCS2"/>
</dbReference>
<keyword evidence="5 8" id="KW-1133">Transmembrane helix</keyword>
<protein>
    <submittedName>
        <fullName evidence="9">Nitrate reductase</fullName>
    </submittedName>
</protein>
<evidence type="ECO:0000313" key="9">
    <source>
        <dbReference type="EMBL" id="NJQ03099.1"/>
    </source>
</evidence>
<feature type="transmembrane region" description="Helical" evidence="8">
    <location>
        <begin position="191"/>
        <end position="207"/>
    </location>
</feature>
<reference evidence="9 10" key="1">
    <citation type="submission" date="2020-03" db="EMBL/GenBank/DDBJ databases">
        <title>WGS of actinomycetes isolated from Thailand.</title>
        <authorList>
            <person name="Thawai C."/>
        </authorList>
    </citation>
    <scope>NUCLEOTIDE SEQUENCE [LARGE SCALE GENOMIC DNA]</scope>
    <source>
        <strain evidence="9 10">PLAI 1-29</strain>
    </source>
</reference>
<keyword evidence="6 8" id="KW-0472">Membrane</keyword>
<feature type="transmembrane region" description="Helical" evidence="8">
    <location>
        <begin position="84"/>
        <end position="102"/>
    </location>
</feature>
<dbReference type="RefSeq" id="WP_168103727.1">
    <property type="nucleotide sequence ID" value="NZ_JAATEN010000021.1"/>
</dbReference>
<feature type="transmembrane region" description="Helical" evidence="8">
    <location>
        <begin position="249"/>
        <end position="267"/>
    </location>
</feature>
<feature type="transmembrane region" description="Helical" evidence="8">
    <location>
        <begin position="61"/>
        <end position="77"/>
    </location>
</feature>
<feature type="transmembrane region" description="Helical" evidence="8">
    <location>
        <begin position="329"/>
        <end position="352"/>
    </location>
</feature>
<feature type="transmembrane region" description="Helical" evidence="8">
    <location>
        <begin position="133"/>
        <end position="155"/>
    </location>
</feature>
<comment type="subcellular location">
    <subcellularLocation>
        <location evidence="1">Membrane</location>
        <topology evidence="1">Multi-pass membrane protein</topology>
    </subcellularLocation>
</comment>
<dbReference type="EMBL" id="JAATEN010000021">
    <property type="protein sequence ID" value="NJQ03099.1"/>
    <property type="molecule type" value="Genomic_DNA"/>
</dbReference>
<comment type="similarity">
    <text evidence="2">Belongs to the nucleobase:cation symporter-2 (NCS2) (TC 2.A.40) family.</text>
</comment>
<feature type="transmembrane region" description="Helical" evidence="8">
    <location>
        <begin position="391"/>
        <end position="409"/>
    </location>
</feature>
<dbReference type="Pfam" id="PF00860">
    <property type="entry name" value="Xan_ur_permease"/>
    <property type="match status" value="1"/>
</dbReference>
<feature type="transmembrane region" description="Helical" evidence="8">
    <location>
        <begin position="358"/>
        <end position="379"/>
    </location>
</feature>
<evidence type="ECO:0000256" key="5">
    <source>
        <dbReference type="ARBA" id="ARBA00022989"/>
    </source>
</evidence>
<feature type="transmembrane region" description="Helical" evidence="8">
    <location>
        <begin position="108"/>
        <end position="126"/>
    </location>
</feature>
<evidence type="ECO:0000256" key="1">
    <source>
        <dbReference type="ARBA" id="ARBA00004141"/>
    </source>
</evidence>
<feature type="compositionally biased region" description="Low complexity" evidence="7">
    <location>
        <begin position="470"/>
        <end position="508"/>
    </location>
</feature>
<feature type="transmembrane region" description="Helical" evidence="8">
    <location>
        <begin position="415"/>
        <end position="432"/>
    </location>
</feature>
<proteinExistence type="inferred from homology"/>
<keyword evidence="10" id="KW-1185">Reference proteome</keyword>
<dbReference type="PANTHER" id="PTHR42810">
    <property type="entry name" value="PURINE PERMEASE C1399.01C-RELATED"/>
    <property type="match status" value="1"/>
</dbReference>
<evidence type="ECO:0000256" key="3">
    <source>
        <dbReference type="ARBA" id="ARBA00022448"/>
    </source>
</evidence>
<name>A0ABX1C5Y8_9ACTN</name>
<evidence type="ECO:0000256" key="2">
    <source>
        <dbReference type="ARBA" id="ARBA00008821"/>
    </source>
</evidence>
<sequence>MGLGVGWKLHGDGRVPAPGAVVRPDERLSWPRTLGLGAQHVVAMFGASFVAPVLMGLDPNLAIMMSGFATMLFLLATRGRVPSYLGCSLSFVGVAAAIKAQGGGAATVTGAILVVGVVLLLSGLVVRKFGARIIHTVMPPVVTGAVVMMIGFNLAPVTAATYWPQDQWTALLTMLFTGAAVVVLRGFWARIAIFLGLAFGYGVSWLSDLALGRIHSVQGGAEAVDHWRLDLSAVAEADWIGLPSFHAPAFEASAILVALPVVIALIAENAGHVKAVGEMTGDPLDEEMGTAIAADGAGSVLSTAVGGPATTTYAENIGVMAATRVYSTAAYWAAASFALLFGLCPKFGAVVAAVPGGVLGGITVILYGMIGLLGAQIWVHNRVDLRNPLNLVPVAAGVIIGVGGVSLRITDTFELNGIALGSIVVLSGYHLLRALAPAHMKTEEPLLDEGTTSYDTSYDDTRGPAGGPGATDTPAGPSPVPAASAGSATSDTSGSAGSAAAGTGAGDPAGEDRPSGDVPGAPAPRDSDGTTPG</sequence>
<keyword evidence="4 8" id="KW-0812">Transmembrane</keyword>